<accession>A0AAE0TRU9</accession>
<dbReference type="GO" id="GO:0070860">
    <property type="term" value="C:RNA polymerase I core factor complex"/>
    <property type="evidence" value="ECO:0007669"/>
    <property type="project" value="InterPro"/>
</dbReference>
<feature type="region of interest" description="Disordered" evidence="10">
    <location>
        <begin position="127"/>
        <end position="169"/>
    </location>
</feature>
<protein>
    <submittedName>
        <fullName evidence="13">Uncharacterized protein</fullName>
    </submittedName>
</protein>
<comment type="subcellular location">
    <subcellularLocation>
        <location evidence="1">Nucleus</location>
        <location evidence="1">Nucleolus</location>
    </subcellularLocation>
</comment>
<keyword evidence="9" id="KW-0539">Nucleus</keyword>
<evidence type="ECO:0000256" key="6">
    <source>
        <dbReference type="ARBA" id="ARBA00023015"/>
    </source>
</evidence>
<evidence type="ECO:0000256" key="5">
    <source>
        <dbReference type="ARBA" id="ARBA00022833"/>
    </source>
</evidence>
<evidence type="ECO:0000256" key="1">
    <source>
        <dbReference type="ARBA" id="ARBA00004604"/>
    </source>
</evidence>
<evidence type="ECO:0000256" key="2">
    <source>
        <dbReference type="ARBA" id="ARBA00006899"/>
    </source>
</evidence>
<dbReference type="PANTHER" id="PTHR31576:SF2">
    <property type="entry name" value="TATA BOX-BINDING PROTEIN-ASSOCIATED FACTOR RNA POLYMERASE I SUBUNIT B"/>
    <property type="match status" value="1"/>
</dbReference>
<comment type="caution">
    <text evidence="13">The sequence shown here is derived from an EMBL/GenBank/DDBJ whole genome shotgun (WGS) entry which is preliminary data.</text>
</comment>
<evidence type="ECO:0000313" key="14">
    <source>
        <dbReference type="Proteomes" id="UP001274830"/>
    </source>
</evidence>
<dbReference type="Pfam" id="PF20645">
    <property type="entry name" value="Rrn7_cyclin_C"/>
    <property type="match status" value="1"/>
</dbReference>
<evidence type="ECO:0000259" key="12">
    <source>
        <dbReference type="Pfam" id="PF20645"/>
    </source>
</evidence>
<sequence length="535" mass="60920">MASRTVIEVTNSLTYAIFSDPRLRMPTVNANKAQRGTLIAADTGELVIKGPKVRRKDSDAESNTSRASGFSGPRAFEQYLLCIQLVLRKQLRWLIDVKKLPEELETLVHDLWALRLQKLQHRVSYESETETETQSQFYSSQSEGETSATESSRRTRGRSQTGDGKISEGTPNVLDTLTLCYTGILLLREPVTLSDIHHWCQNGELLYHRAAKEIPLGMRERLPATYQDLLDPQPIGKPEKLHATVLEGLRTMRTAFGMAFPPVNHVLVLHRWTRDLALPIEVYAATTRLARVLKLDFAFEVDYRAGARDVMLRYPEIRLMSLLVVATKLLFPVDDIDRYPSSSVDVSALRMDWTAWTNAQSNTSRDEQQPDLASEDAMNYAQKDVLDAAEHQLDQYMDWFERDIASEENRERGRADKEADFRRTMFRMFPADRSAVETPRLDDPEPAELIAERLRQTQTLLTPKQIVVSEQEADRIGSFYRRTRTVDELSGAALVLFGRASRLVGSSLGGMVKAVSLIEEQVKRQEERLRRDGYD</sequence>
<evidence type="ECO:0000256" key="9">
    <source>
        <dbReference type="ARBA" id="ARBA00023242"/>
    </source>
</evidence>
<organism evidence="13 14">
    <name type="scientific">Recurvomyces mirabilis</name>
    <dbReference type="NCBI Taxonomy" id="574656"/>
    <lineage>
        <taxon>Eukaryota</taxon>
        <taxon>Fungi</taxon>
        <taxon>Dikarya</taxon>
        <taxon>Ascomycota</taxon>
        <taxon>Pezizomycotina</taxon>
        <taxon>Dothideomycetes</taxon>
        <taxon>Dothideomycetidae</taxon>
        <taxon>Mycosphaerellales</taxon>
        <taxon>Teratosphaeriaceae</taxon>
        <taxon>Recurvomyces</taxon>
    </lineage>
</organism>
<dbReference type="GO" id="GO:0001164">
    <property type="term" value="F:RNA polymerase I core promoter sequence-specific DNA binding"/>
    <property type="evidence" value="ECO:0007669"/>
    <property type="project" value="InterPro"/>
</dbReference>
<keyword evidence="14" id="KW-1185">Reference proteome</keyword>
<feature type="domain" description="Rrn7/TAF1B C-terminal cyclin" evidence="12">
    <location>
        <begin position="238"/>
        <end position="403"/>
    </location>
</feature>
<dbReference type="GO" id="GO:0042790">
    <property type="term" value="P:nucleolar large rRNA transcription by RNA polymerase I"/>
    <property type="evidence" value="ECO:0007669"/>
    <property type="project" value="TreeGrafter"/>
</dbReference>
<evidence type="ECO:0000256" key="3">
    <source>
        <dbReference type="ARBA" id="ARBA00022723"/>
    </source>
</evidence>
<dbReference type="AlphaFoldDB" id="A0AAE0TRU9"/>
<dbReference type="PANTHER" id="PTHR31576">
    <property type="entry name" value="TATA BOX-BINDING PROTEIN-ASSOCIATED FACTOR RNA POLYMERASE I SUBUNIT B"/>
    <property type="match status" value="1"/>
</dbReference>
<evidence type="ECO:0000256" key="8">
    <source>
        <dbReference type="ARBA" id="ARBA00023163"/>
    </source>
</evidence>
<keyword evidence="3" id="KW-0479">Metal-binding</keyword>
<feature type="domain" description="Rrn7/TAF1B N-terminal cyclin" evidence="11">
    <location>
        <begin position="83"/>
        <end position="215"/>
    </location>
</feature>
<dbReference type="InterPro" id="IPR048540">
    <property type="entry name" value="Rrn7_cyclin_N"/>
</dbReference>
<dbReference type="Pfam" id="PF20644">
    <property type="entry name" value="Rrn7_cyclin_N"/>
    <property type="match status" value="1"/>
</dbReference>
<evidence type="ECO:0000259" key="11">
    <source>
        <dbReference type="Pfam" id="PF20644"/>
    </source>
</evidence>
<keyword evidence="8" id="KW-0804">Transcription</keyword>
<dbReference type="Proteomes" id="UP001274830">
    <property type="component" value="Unassembled WGS sequence"/>
</dbReference>
<evidence type="ECO:0000313" key="13">
    <source>
        <dbReference type="EMBL" id="KAK3670811.1"/>
    </source>
</evidence>
<gene>
    <name evidence="13" type="ORF">LTR78_009255</name>
</gene>
<dbReference type="InterPro" id="IPR033599">
    <property type="entry name" value="TAF1B/Rrn7"/>
</dbReference>
<keyword evidence="4" id="KW-0863">Zinc-finger</keyword>
<dbReference type="GO" id="GO:0008270">
    <property type="term" value="F:zinc ion binding"/>
    <property type="evidence" value="ECO:0007669"/>
    <property type="project" value="UniProtKB-KW"/>
</dbReference>
<keyword evidence="5" id="KW-0862">Zinc</keyword>
<feature type="compositionally biased region" description="Low complexity" evidence="10">
    <location>
        <begin position="132"/>
        <end position="150"/>
    </location>
</feature>
<proteinExistence type="inferred from homology"/>
<keyword evidence="7" id="KW-0238">DNA-binding</keyword>
<evidence type="ECO:0000256" key="7">
    <source>
        <dbReference type="ARBA" id="ARBA00023125"/>
    </source>
</evidence>
<reference evidence="13" key="1">
    <citation type="submission" date="2023-07" db="EMBL/GenBank/DDBJ databases">
        <title>Black Yeasts Isolated from many extreme environments.</title>
        <authorList>
            <person name="Coleine C."/>
            <person name="Stajich J.E."/>
            <person name="Selbmann L."/>
        </authorList>
    </citation>
    <scope>NUCLEOTIDE SEQUENCE</scope>
    <source>
        <strain evidence="13">CCFEE 5485</strain>
    </source>
</reference>
<evidence type="ECO:0000256" key="4">
    <source>
        <dbReference type="ARBA" id="ARBA00022771"/>
    </source>
</evidence>
<evidence type="ECO:0000256" key="10">
    <source>
        <dbReference type="SAM" id="MobiDB-lite"/>
    </source>
</evidence>
<name>A0AAE0TRU9_9PEZI</name>
<keyword evidence="6" id="KW-0805">Transcription regulation</keyword>
<dbReference type="InterPro" id="IPR048538">
    <property type="entry name" value="Rrn7_cyclin_C"/>
</dbReference>
<dbReference type="EMBL" id="JAUTXT010000050">
    <property type="protein sequence ID" value="KAK3670811.1"/>
    <property type="molecule type" value="Genomic_DNA"/>
</dbReference>
<comment type="similarity">
    <text evidence="2">Belongs to the RRN7/TAF1B family.</text>
</comment>